<dbReference type="Gene3D" id="3.40.50.300">
    <property type="entry name" value="P-loop containing nucleotide triphosphate hydrolases"/>
    <property type="match status" value="1"/>
</dbReference>
<protein>
    <submittedName>
        <fullName evidence="3">Terminase large subunit</fullName>
    </submittedName>
</protein>
<reference evidence="4" key="1">
    <citation type="submission" date="2018-05" db="EMBL/GenBank/DDBJ databases">
        <authorList>
            <person name="Feng T."/>
        </authorList>
    </citation>
    <scope>NUCLEOTIDE SEQUENCE [LARGE SCALE GENOMIC DNA]</scope>
    <source>
        <strain evidence="4">S27</strain>
    </source>
</reference>
<dbReference type="EMBL" id="QHKS01000010">
    <property type="protein sequence ID" value="RDK01444.1"/>
    <property type="molecule type" value="Genomic_DNA"/>
</dbReference>
<name>A0A370N752_9BURK</name>
<dbReference type="GO" id="GO:0004519">
    <property type="term" value="F:endonuclease activity"/>
    <property type="evidence" value="ECO:0007669"/>
    <property type="project" value="InterPro"/>
</dbReference>
<dbReference type="AlphaFoldDB" id="A0A370N752"/>
<feature type="domain" description="Terminase large subunit-like endonuclease" evidence="2">
    <location>
        <begin position="272"/>
        <end position="552"/>
    </location>
</feature>
<dbReference type="PANTHER" id="PTHR41287:SF1">
    <property type="entry name" value="PROTEIN YMFN"/>
    <property type="match status" value="1"/>
</dbReference>
<comment type="caution">
    <text evidence="3">The sequence shown here is derived from an EMBL/GenBank/DDBJ whole genome shotgun (WGS) entry which is preliminary data.</text>
</comment>
<dbReference type="Pfam" id="PF20441">
    <property type="entry name" value="TerL_nuclease"/>
    <property type="match status" value="1"/>
</dbReference>
<dbReference type="InterPro" id="IPR046462">
    <property type="entry name" value="TerL_nuclease"/>
</dbReference>
<evidence type="ECO:0000313" key="4">
    <source>
        <dbReference type="Proteomes" id="UP000254875"/>
    </source>
</evidence>
<dbReference type="Pfam" id="PF03354">
    <property type="entry name" value="TerL_ATPase"/>
    <property type="match status" value="1"/>
</dbReference>
<dbReference type="InterPro" id="IPR027417">
    <property type="entry name" value="P-loop_NTPase"/>
</dbReference>
<dbReference type="OrthoDB" id="9760250at2"/>
<proteinExistence type="predicted"/>
<dbReference type="Proteomes" id="UP000254875">
    <property type="component" value="Unassembled WGS sequence"/>
</dbReference>
<dbReference type="InterPro" id="IPR005021">
    <property type="entry name" value="Terminase_largesu-like"/>
</dbReference>
<feature type="domain" description="Terminase large subunit-like ATPase" evidence="1">
    <location>
        <begin position="90"/>
        <end position="263"/>
    </location>
</feature>
<organism evidence="3 4">
    <name type="scientific">Paraburkholderia lacunae</name>
    <dbReference type="NCBI Taxonomy" id="2211104"/>
    <lineage>
        <taxon>Bacteria</taxon>
        <taxon>Pseudomonadati</taxon>
        <taxon>Pseudomonadota</taxon>
        <taxon>Betaproteobacteria</taxon>
        <taxon>Burkholderiales</taxon>
        <taxon>Burkholderiaceae</taxon>
        <taxon>Paraburkholderia</taxon>
    </lineage>
</organism>
<evidence type="ECO:0000259" key="2">
    <source>
        <dbReference type="Pfam" id="PF20441"/>
    </source>
</evidence>
<dbReference type="RefSeq" id="WP_115101846.1">
    <property type="nucleotide sequence ID" value="NZ_QHKS01000010.1"/>
</dbReference>
<dbReference type="PANTHER" id="PTHR41287">
    <property type="match status" value="1"/>
</dbReference>
<dbReference type="InterPro" id="IPR046461">
    <property type="entry name" value="TerL_ATPase"/>
</dbReference>
<keyword evidence="4" id="KW-1185">Reference proteome</keyword>
<evidence type="ECO:0000259" key="1">
    <source>
        <dbReference type="Pfam" id="PF03354"/>
    </source>
</evidence>
<evidence type="ECO:0000313" key="3">
    <source>
        <dbReference type="EMBL" id="RDK01444.1"/>
    </source>
</evidence>
<sequence length="567" mass="63497">MSAHRDEPEYVELANGYIDDVLSGRIVACKWVKLACKRQRDDLVRAEARSPDFPYRFDTEAASRICGFVELLPHIKGKWARTRQRIVLEPWQIFVLSTVFGWLHVGTGLRRYRRAYEEVARKNAKSTKSCGVALYLFAADGEPGAEVYSAATTRDQAKIVFDDAKAMALREPEMCRTLGIEVLQHQMLVPEDASKFTPLSAEGSTLDGLNVHGGVIDELHAHKTRAVFDVIDSATGARDQSLLWMITTAGSDRTGICYEQRTHVTKILERIVEDESFFGIIFTIDDGDDWADPACWAKANPNYGVSVLADDMESACRKALSMPSAVGNFLTKRLNVWVNADSAWMDMRAWDGCANSDLRIEDLYGERCYVALDLASKVDIAAKIRLFPPSGKRAKWAIFGTYYLPERAVENAHNSQYDGWRRSGWLTVTEGEVTDFDLIEEGVREDCALFDVVEVPFDPFQATQLSSHLLAENVPMVEMRATVLNFSEPMKQLEALVLKGDIEHNGDPVLAWMASNVVCHCDQKDNIYPRKERPENKIDGVVAAIMAIGRAIVPGESDEHSEVFVEL</sequence>
<accession>A0A370N752</accession>
<gene>
    <name evidence="3" type="ORF">DLM46_16575</name>
</gene>